<dbReference type="EMBL" id="VSSQ01040090">
    <property type="protein sequence ID" value="MPM93253.1"/>
    <property type="molecule type" value="Genomic_DNA"/>
</dbReference>
<gene>
    <name evidence="1" type="ORF">SDC9_140389</name>
</gene>
<name>A0A645DXC2_9ZZZZ</name>
<comment type="caution">
    <text evidence="1">The sequence shown here is derived from an EMBL/GenBank/DDBJ whole genome shotgun (WGS) entry which is preliminary data.</text>
</comment>
<accession>A0A645DXC2</accession>
<proteinExistence type="predicted"/>
<reference evidence="1" key="1">
    <citation type="submission" date="2019-08" db="EMBL/GenBank/DDBJ databases">
        <authorList>
            <person name="Kucharzyk K."/>
            <person name="Murdoch R.W."/>
            <person name="Higgins S."/>
            <person name="Loffler F."/>
        </authorList>
    </citation>
    <scope>NUCLEOTIDE SEQUENCE</scope>
</reference>
<organism evidence="1">
    <name type="scientific">bioreactor metagenome</name>
    <dbReference type="NCBI Taxonomy" id="1076179"/>
    <lineage>
        <taxon>unclassified sequences</taxon>
        <taxon>metagenomes</taxon>
        <taxon>ecological metagenomes</taxon>
    </lineage>
</organism>
<evidence type="ECO:0000313" key="1">
    <source>
        <dbReference type="EMBL" id="MPM93253.1"/>
    </source>
</evidence>
<dbReference type="AlphaFoldDB" id="A0A645DXC2"/>
<sequence>MQMAVVKPGDDGVSLEIHKLTFFGSRGQHGFAFADHRNLSIFDQHGLLKMSAIDIDLAVYKYAVHSALLVRIFYRGNQSQV</sequence>
<protein>
    <submittedName>
        <fullName evidence="1">Uncharacterized protein</fullName>
    </submittedName>
</protein>